<feature type="domain" description="IstB-like ATP-binding" evidence="1">
    <location>
        <begin position="1"/>
        <end position="60"/>
    </location>
</feature>
<gene>
    <name evidence="2" type="ORF">J2793_007452</name>
</gene>
<protein>
    <submittedName>
        <fullName evidence="2">DNA replication protein DnaC</fullName>
    </submittedName>
</protein>
<organism evidence="2 3">
    <name type="scientific">Paraburkholderia caledonica</name>
    <dbReference type="NCBI Taxonomy" id="134536"/>
    <lineage>
        <taxon>Bacteria</taxon>
        <taxon>Pseudomonadati</taxon>
        <taxon>Pseudomonadota</taxon>
        <taxon>Betaproteobacteria</taxon>
        <taxon>Burkholderiales</taxon>
        <taxon>Burkholderiaceae</taxon>
        <taxon>Paraburkholderia</taxon>
    </lineage>
</organism>
<dbReference type="Gene3D" id="3.40.50.300">
    <property type="entry name" value="P-loop containing nucleotide triphosphate hydrolases"/>
    <property type="match status" value="1"/>
</dbReference>
<dbReference type="RefSeq" id="WP_392396472.1">
    <property type="nucleotide sequence ID" value="NZ_JAURTK010000045.1"/>
</dbReference>
<evidence type="ECO:0000313" key="3">
    <source>
        <dbReference type="Proteomes" id="UP001229486"/>
    </source>
</evidence>
<sequence length="68" mass="7305">MVGQTGVGRSHLAEALGTATALRGCNVLFITQTELLKKLHAAPATEFYERKLQQLLRVPVPTANDSAT</sequence>
<dbReference type="AlphaFoldDB" id="A0AB73IVC2"/>
<dbReference type="GO" id="GO:0005524">
    <property type="term" value="F:ATP binding"/>
    <property type="evidence" value="ECO:0007669"/>
    <property type="project" value="InterPro"/>
</dbReference>
<proteinExistence type="predicted"/>
<dbReference type="EMBL" id="JAURTK010000045">
    <property type="protein sequence ID" value="MDP9651977.1"/>
    <property type="molecule type" value="Genomic_DNA"/>
</dbReference>
<dbReference type="InterPro" id="IPR002611">
    <property type="entry name" value="IstB_ATP-bd"/>
</dbReference>
<dbReference type="Proteomes" id="UP001229486">
    <property type="component" value="Unassembled WGS sequence"/>
</dbReference>
<reference evidence="2" key="1">
    <citation type="submission" date="2023-07" db="EMBL/GenBank/DDBJ databases">
        <title>Sorghum-associated microbial communities from plants grown in Nebraska, USA.</title>
        <authorList>
            <person name="Schachtman D."/>
        </authorList>
    </citation>
    <scope>NUCLEOTIDE SEQUENCE</scope>
    <source>
        <strain evidence="2">DS1061</strain>
    </source>
</reference>
<comment type="caution">
    <text evidence="2">The sequence shown here is derived from an EMBL/GenBank/DDBJ whole genome shotgun (WGS) entry which is preliminary data.</text>
</comment>
<name>A0AB73IVC2_9BURK</name>
<dbReference type="SUPFAM" id="SSF52540">
    <property type="entry name" value="P-loop containing nucleoside triphosphate hydrolases"/>
    <property type="match status" value="1"/>
</dbReference>
<evidence type="ECO:0000313" key="2">
    <source>
        <dbReference type="EMBL" id="MDP9651977.1"/>
    </source>
</evidence>
<accession>A0AB73IVC2</accession>
<dbReference type="InterPro" id="IPR027417">
    <property type="entry name" value="P-loop_NTPase"/>
</dbReference>
<evidence type="ECO:0000259" key="1">
    <source>
        <dbReference type="Pfam" id="PF01695"/>
    </source>
</evidence>
<dbReference type="Pfam" id="PF01695">
    <property type="entry name" value="IstB_IS21"/>
    <property type="match status" value="1"/>
</dbReference>